<keyword evidence="6 14" id="KW-0812">Transmembrane</keyword>
<keyword evidence="5" id="KW-0808">Transferase</keyword>
<evidence type="ECO:0000256" key="5">
    <source>
        <dbReference type="ARBA" id="ARBA00022679"/>
    </source>
</evidence>
<evidence type="ECO:0000256" key="9">
    <source>
        <dbReference type="ARBA" id="ARBA00023128"/>
    </source>
</evidence>
<feature type="transmembrane region" description="Helical" evidence="14">
    <location>
        <begin position="388"/>
        <end position="407"/>
    </location>
</feature>
<accession>W9C0M4</accession>
<feature type="transmembrane region" description="Helical" evidence="14">
    <location>
        <begin position="295"/>
        <end position="314"/>
    </location>
</feature>
<organism evidence="15 16">
    <name type="scientific">Sclerotinia borealis (strain F-4128)</name>
    <dbReference type="NCBI Taxonomy" id="1432307"/>
    <lineage>
        <taxon>Eukaryota</taxon>
        <taxon>Fungi</taxon>
        <taxon>Dikarya</taxon>
        <taxon>Ascomycota</taxon>
        <taxon>Pezizomycotina</taxon>
        <taxon>Leotiomycetes</taxon>
        <taxon>Helotiales</taxon>
        <taxon>Sclerotiniaceae</taxon>
        <taxon>Sclerotinia</taxon>
    </lineage>
</organism>
<proteinExistence type="inferred from homology"/>
<comment type="subcellular location">
    <subcellularLocation>
        <location evidence="2">Mitochondrion membrane</location>
        <topology evidence="2">Multi-pass membrane protein</topology>
    </subcellularLocation>
</comment>
<evidence type="ECO:0000256" key="14">
    <source>
        <dbReference type="SAM" id="Phobius"/>
    </source>
</evidence>
<dbReference type="InterPro" id="IPR006369">
    <property type="entry name" value="Protohaem_IX_farnesylTrfase"/>
</dbReference>
<dbReference type="Pfam" id="PF01040">
    <property type="entry name" value="UbiA"/>
    <property type="match status" value="1"/>
</dbReference>
<evidence type="ECO:0000256" key="3">
    <source>
        <dbReference type="ARBA" id="ARBA00005985"/>
    </source>
</evidence>
<protein>
    <recommendedName>
        <fullName evidence="4">Protoheme IX farnesyltransferase, mitochondrial</fullName>
    </recommendedName>
    <alternativeName>
        <fullName evidence="12">Heme O synthase</fullName>
    </alternativeName>
</protein>
<dbReference type="HOGENOM" id="CLU_029631_2_0_1"/>
<evidence type="ECO:0000313" key="15">
    <source>
        <dbReference type="EMBL" id="ESZ89466.1"/>
    </source>
</evidence>
<dbReference type="STRING" id="1432307.W9C0M4"/>
<dbReference type="OrthoDB" id="5211at2759"/>
<keyword evidence="10" id="KW-0350">Heme biosynthesis</keyword>
<evidence type="ECO:0000256" key="10">
    <source>
        <dbReference type="ARBA" id="ARBA00023133"/>
    </source>
</evidence>
<feature type="transmembrane region" description="Helical" evidence="14">
    <location>
        <begin position="270"/>
        <end position="288"/>
    </location>
</feature>
<comment type="caution">
    <text evidence="15">The sequence shown here is derived from an EMBL/GenBank/DDBJ whole genome shotgun (WGS) entry which is preliminary data.</text>
</comment>
<feature type="compositionally biased region" description="Basic and acidic residues" evidence="13">
    <location>
        <begin position="118"/>
        <end position="127"/>
    </location>
</feature>
<evidence type="ECO:0000256" key="7">
    <source>
        <dbReference type="ARBA" id="ARBA00022946"/>
    </source>
</evidence>
<dbReference type="GO" id="GO:0006784">
    <property type="term" value="P:heme A biosynthetic process"/>
    <property type="evidence" value="ECO:0007669"/>
    <property type="project" value="TreeGrafter"/>
</dbReference>
<evidence type="ECO:0000256" key="13">
    <source>
        <dbReference type="SAM" id="MobiDB-lite"/>
    </source>
</evidence>
<evidence type="ECO:0000256" key="1">
    <source>
        <dbReference type="ARBA" id="ARBA00004013"/>
    </source>
</evidence>
<dbReference type="InterPro" id="IPR030470">
    <property type="entry name" value="UbiA_prenylTrfase_CS"/>
</dbReference>
<dbReference type="CDD" id="cd13957">
    <property type="entry name" value="PT_UbiA_Cox10"/>
    <property type="match status" value="1"/>
</dbReference>
<dbReference type="GO" id="GO:0008495">
    <property type="term" value="F:protoheme IX farnesyltransferase activity"/>
    <property type="evidence" value="ECO:0007669"/>
    <property type="project" value="InterPro"/>
</dbReference>
<evidence type="ECO:0000256" key="2">
    <source>
        <dbReference type="ARBA" id="ARBA00004225"/>
    </source>
</evidence>
<gene>
    <name evidence="15" type="ORF">SBOR_10149</name>
</gene>
<reference evidence="15 16" key="1">
    <citation type="journal article" date="2014" name="Genome Announc.">
        <title>Draft genome sequence of Sclerotinia borealis, a psychrophilic plant pathogenic fungus.</title>
        <authorList>
            <person name="Mardanov A.V."/>
            <person name="Beletsky A.V."/>
            <person name="Kadnikov V.V."/>
            <person name="Ignatov A.N."/>
            <person name="Ravin N.V."/>
        </authorList>
    </citation>
    <scope>NUCLEOTIDE SEQUENCE [LARGE SCALE GENOMIC DNA]</scope>
    <source>
        <strain evidence="16">F-4157</strain>
    </source>
</reference>
<sequence length="521" mass="57281">MIVRSPILAGALRQNGLGNVCLSCSLRTELRGLWTGKRNFSNTNGRRATVAQRLGTGYFFANRDIFGKVGRWGMGTVADGLGGKDVSEAKKIIEKESTISTTTETEDIQPHRRRRHKPSLEQEGDKEFLPENSSTIHADRATALPQSSIKRLLSILLSLSKPRLSTLVVLTACSAYTLYPVPSLLSSTLLETPSLSTLTLLFLTTGTALCAASANTLNMLYEPKFDAQMSRTRNRPLVRKLISPGGALLFAIASGVVGVGGLYYGVNPTTAFLGALNIGLYAGVYTPLKRITVFNTWVGAVVGGIPPLMGWTAAAGQTSTHLSSSSTPEWQDLLLGPDSAGGWLLAGLLVSWQLSHFMSLSWSIRHEYKGAGYRMLCWVNPAMNGRVALRYSILCIPICIGLCYANVTEWTFAAASMPVNIWLVREAYRFWYYEGQRGSAKKLFWASVWHLPAVLVLAMVEKKGLWSRILSVVFGQRIRDDEDEEWEYVDEDENETEEIPVQKLPVQKEPVAVLAAANTNR</sequence>
<dbReference type="Proteomes" id="UP000019487">
    <property type="component" value="Unassembled WGS sequence"/>
</dbReference>
<dbReference type="GO" id="GO:0031966">
    <property type="term" value="C:mitochondrial membrane"/>
    <property type="evidence" value="ECO:0007669"/>
    <property type="project" value="UniProtKB-SubCell"/>
</dbReference>
<evidence type="ECO:0000256" key="12">
    <source>
        <dbReference type="ARBA" id="ARBA00030253"/>
    </source>
</evidence>
<dbReference type="PANTHER" id="PTHR43448">
    <property type="entry name" value="PROTOHEME IX FARNESYLTRANSFERASE, MITOCHONDRIAL"/>
    <property type="match status" value="1"/>
</dbReference>
<keyword evidence="8 14" id="KW-1133">Transmembrane helix</keyword>
<evidence type="ECO:0000256" key="11">
    <source>
        <dbReference type="ARBA" id="ARBA00023136"/>
    </source>
</evidence>
<keyword evidence="16" id="KW-1185">Reference proteome</keyword>
<feature type="transmembrane region" description="Helical" evidence="14">
    <location>
        <begin position="443"/>
        <end position="460"/>
    </location>
</feature>
<dbReference type="InterPro" id="IPR000537">
    <property type="entry name" value="UbiA_prenyltransferase"/>
</dbReference>
<dbReference type="AlphaFoldDB" id="W9C0M4"/>
<dbReference type="FunFam" id="1.10.357.140:FF:000004">
    <property type="entry name" value="Protoheme IX farnesyltransferase, mitochondrial"/>
    <property type="match status" value="1"/>
</dbReference>
<evidence type="ECO:0000313" key="16">
    <source>
        <dbReference type="Proteomes" id="UP000019487"/>
    </source>
</evidence>
<evidence type="ECO:0000256" key="4">
    <source>
        <dbReference type="ARBA" id="ARBA00016335"/>
    </source>
</evidence>
<feature type="transmembrane region" description="Helical" evidence="14">
    <location>
        <begin position="201"/>
        <end position="221"/>
    </location>
</feature>
<dbReference type="InterPro" id="IPR044878">
    <property type="entry name" value="UbiA_sf"/>
</dbReference>
<feature type="region of interest" description="Disordered" evidence="13">
    <location>
        <begin position="95"/>
        <end position="127"/>
    </location>
</feature>
<evidence type="ECO:0000256" key="6">
    <source>
        <dbReference type="ARBA" id="ARBA00022692"/>
    </source>
</evidence>
<comment type="similarity">
    <text evidence="3">Belongs to the UbiA prenyltransferase family.</text>
</comment>
<dbReference type="EMBL" id="AYSA01001007">
    <property type="protein sequence ID" value="ESZ89466.1"/>
    <property type="molecule type" value="Genomic_DNA"/>
</dbReference>
<evidence type="ECO:0000256" key="8">
    <source>
        <dbReference type="ARBA" id="ARBA00022989"/>
    </source>
</evidence>
<feature type="transmembrane region" description="Helical" evidence="14">
    <location>
        <begin position="241"/>
        <end position="264"/>
    </location>
</feature>
<feature type="transmembrane region" description="Helical" evidence="14">
    <location>
        <begin position="343"/>
        <end position="364"/>
    </location>
</feature>
<name>W9C0M4_SCLBF</name>
<dbReference type="PANTHER" id="PTHR43448:SF2">
    <property type="entry name" value="PROTOHEME IX FARNESYLTRANSFERASE, MITOCHONDRIAL"/>
    <property type="match status" value="1"/>
</dbReference>
<dbReference type="PROSITE" id="PS00943">
    <property type="entry name" value="UBIA"/>
    <property type="match status" value="1"/>
</dbReference>
<dbReference type="Gene3D" id="1.10.357.140">
    <property type="entry name" value="UbiA prenyltransferase"/>
    <property type="match status" value="1"/>
</dbReference>
<comment type="function">
    <text evidence="1">Converts protoheme IX and farnesyl diphosphate to heme O.</text>
</comment>
<keyword evidence="7" id="KW-0809">Transit peptide</keyword>
<keyword evidence="9" id="KW-0496">Mitochondrion</keyword>
<keyword evidence="11 14" id="KW-0472">Membrane</keyword>